<name>D3LTE8_9FIRM</name>
<organism evidence="1 2">
    <name type="scientific">Megasphaera lornae</name>
    <dbReference type="NCBI Taxonomy" id="1000568"/>
    <lineage>
        <taxon>Bacteria</taxon>
        <taxon>Bacillati</taxon>
        <taxon>Bacillota</taxon>
        <taxon>Negativicutes</taxon>
        <taxon>Veillonellales</taxon>
        <taxon>Veillonellaceae</taxon>
        <taxon>Megasphaera</taxon>
    </lineage>
</organism>
<evidence type="ECO:0000313" key="2">
    <source>
        <dbReference type="Proteomes" id="UP000003242"/>
    </source>
</evidence>
<accession>D3LTE8</accession>
<dbReference type="STRING" id="699218.HMPREF0889_0548"/>
<gene>
    <name evidence="1" type="ORF">HMPREF0889_0548</name>
</gene>
<evidence type="ECO:0000313" key="1">
    <source>
        <dbReference type="EMBL" id="EFD94487.1"/>
    </source>
</evidence>
<proteinExistence type="predicted"/>
<protein>
    <submittedName>
        <fullName evidence="1">Uncharacterized protein</fullName>
    </submittedName>
</protein>
<dbReference type="EMBL" id="ADGP01000009">
    <property type="protein sequence ID" value="EFD94487.1"/>
    <property type="molecule type" value="Genomic_DNA"/>
</dbReference>
<dbReference type="Proteomes" id="UP000003242">
    <property type="component" value="Unassembled WGS sequence"/>
</dbReference>
<comment type="caution">
    <text evidence="1">The sequence shown here is derived from an EMBL/GenBank/DDBJ whole genome shotgun (WGS) entry which is preliminary data.</text>
</comment>
<dbReference type="AlphaFoldDB" id="D3LTE8"/>
<reference evidence="2" key="1">
    <citation type="submission" date="2009-12" db="EMBL/GenBank/DDBJ databases">
        <title>Sequence of Clostridiales genomosp. BVAB3 str. UPII9-5.</title>
        <authorList>
            <person name="Madupu R."/>
            <person name="Durkin A.S."/>
            <person name="Torralba M."/>
            <person name="Methe B."/>
            <person name="Sutton G.G."/>
            <person name="Strausberg R.L."/>
            <person name="Nelson K.E."/>
        </authorList>
    </citation>
    <scope>NUCLEOTIDE SEQUENCE [LARGE SCALE GENOMIC DNA]</scope>
    <source>
        <strain evidence="2">28L</strain>
    </source>
</reference>
<sequence length="52" mass="6192">MSSRLPDRYSSTCIPITYRVCVFHIHNILLFHPVILYNANHIYDSFSQEDYT</sequence>